<dbReference type="OrthoDB" id="619536at2759"/>
<dbReference type="Proteomes" id="UP000030745">
    <property type="component" value="Unassembled WGS sequence"/>
</dbReference>
<gene>
    <name evidence="1" type="ORF">SPRG_07401</name>
</gene>
<dbReference type="PANTHER" id="PTHR15430">
    <property type="entry name" value="GLOMULIN"/>
    <property type="match status" value="1"/>
</dbReference>
<name>A0A067CLW0_SAPPC</name>
<dbReference type="PANTHER" id="PTHR15430:SF1">
    <property type="entry name" value="GLOMULIN"/>
    <property type="match status" value="1"/>
</dbReference>
<evidence type="ECO:0000313" key="1">
    <source>
        <dbReference type="EMBL" id="KDO27802.1"/>
    </source>
</evidence>
<dbReference type="VEuPathDB" id="FungiDB:SPRG_07401"/>
<evidence type="ECO:0000313" key="2">
    <source>
        <dbReference type="Proteomes" id="UP000030745"/>
    </source>
</evidence>
<reference evidence="1 2" key="1">
    <citation type="journal article" date="2013" name="PLoS Genet.">
        <title>Distinctive expansion of potential virulence genes in the genome of the oomycete fish pathogen Saprolegnia parasitica.</title>
        <authorList>
            <person name="Jiang R.H."/>
            <person name="de Bruijn I."/>
            <person name="Haas B.J."/>
            <person name="Belmonte R."/>
            <person name="Lobach L."/>
            <person name="Christie J."/>
            <person name="van den Ackerveken G."/>
            <person name="Bottin A."/>
            <person name="Bulone V."/>
            <person name="Diaz-Moreno S.M."/>
            <person name="Dumas B."/>
            <person name="Fan L."/>
            <person name="Gaulin E."/>
            <person name="Govers F."/>
            <person name="Grenville-Briggs L.J."/>
            <person name="Horner N.R."/>
            <person name="Levin J.Z."/>
            <person name="Mammella M."/>
            <person name="Meijer H.J."/>
            <person name="Morris P."/>
            <person name="Nusbaum C."/>
            <person name="Oome S."/>
            <person name="Phillips A.J."/>
            <person name="van Rooyen D."/>
            <person name="Rzeszutek E."/>
            <person name="Saraiva M."/>
            <person name="Secombes C.J."/>
            <person name="Seidl M.F."/>
            <person name="Snel B."/>
            <person name="Stassen J.H."/>
            <person name="Sykes S."/>
            <person name="Tripathy S."/>
            <person name="van den Berg H."/>
            <person name="Vega-Arreguin J.C."/>
            <person name="Wawra S."/>
            <person name="Young S.K."/>
            <person name="Zeng Q."/>
            <person name="Dieguez-Uribeondo J."/>
            <person name="Russ C."/>
            <person name="Tyler B.M."/>
            <person name="van West P."/>
        </authorList>
    </citation>
    <scope>NUCLEOTIDE SEQUENCE [LARGE SCALE GENOMIC DNA]</scope>
    <source>
        <strain evidence="1 2">CBS 223.65</strain>
    </source>
</reference>
<dbReference type="GeneID" id="24129676"/>
<dbReference type="STRING" id="695850.A0A067CLW0"/>
<dbReference type="EMBL" id="KK583215">
    <property type="protein sequence ID" value="KDO27802.1"/>
    <property type="molecule type" value="Genomic_DNA"/>
</dbReference>
<dbReference type="RefSeq" id="XP_012201577.1">
    <property type="nucleotide sequence ID" value="XM_012346187.1"/>
</dbReference>
<proteinExistence type="predicted"/>
<dbReference type="KEGG" id="spar:SPRG_07401"/>
<dbReference type="InterPro" id="IPR019516">
    <property type="entry name" value="Glomulin/ALF4"/>
</dbReference>
<organism evidence="1 2">
    <name type="scientific">Saprolegnia parasitica (strain CBS 223.65)</name>
    <dbReference type="NCBI Taxonomy" id="695850"/>
    <lineage>
        <taxon>Eukaryota</taxon>
        <taxon>Sar</taxon>
        <taxon>Stramenopiles</taxon>
        <taxon>Oomycota</taxon>
        <taxon>Saprolegniomycetes</taxon>
        <taxon>Saprolegniales</taxon>
        <taxon>Saprolegniaceae</taxon>
        <taxon>Saprolegnia</taxon>
    </lineage>
</organism>
<dbReference type="InterPro" id="IPR013877">
    <property type="entry name" value="YAP-bd/ALF4/Glomulin"/>
</dbReference>
<dbReference type="AlphaFoldDB" id="A0A067CLW0"/>
<protein>
    <submittedName>
        <fullName evidence="1">Uncharacterized protein</fullName>
    </submittedName>
</protein>
<dbReference type="GO" id="GO:0005737">
    <property type="term" value="C:cytoplasm"/>
    <property type="evidence" value="ECO:0007669"/>
    <property type="project" value="TreeGrafter"/>
</dbReference>
<keyword evidence="2" id="KW-1185">Reference proteome</keyword>
<accession>A0A067CLW0</accession>
<dbReference type="OMA" id="FMEVLEM"/>
<dbReference type="GO" id="GO:0055105">
    <property type="term" value="F:ubiquitin-protein transferase inhibitor activity"/>
    <property type="evidence" value="ECO:0007669"/>
    <property type="project" value="TreeGrafter"/>
</dbReference>
<sequence>MNALLEQIRDGQGSMVEMEKEGLKHVFMEVLEMLRAEEATNVVELGRWTDALATGKTPWIMMTAAACERSWRRELLVLEGLPPTKRGIYLGDAIAMLMRKSSGHISLDPLVLGFLARISPTLATCPDASAKIQDHKKVVYALLSVLARAPKHYLDNGPSTTIEDLLAACHAVIPVHHLFAMQPWRQYVQMWRALVAPGTDAASDDDDDSDDDIDDDAAEIRAEIRKVFEARLWTSIPDAFHIKYLGPDLIGADMGVAVLAAWTCLGVNAPWVSIFSSLSKTALDTISPYAQVFMHHDDPTVKAVGVHMVAITLPLKAAMSEDIAPDQFQASTDKKIVGLDAYAEQEKRRHHYQALLQALLTTMVMVPDAKERQRTLQTWQQVVETIAIPSRLLVLSSLIEHCPFPNATAVIVDRVRNEVARHWQHYVEEKLPSVVALLTRLLAPLPDAEFVQRSDVYTSALSLYRFVLLRDKVENASGLHSNTALATHVKGQRRRLTDLIEAQLLLGPAPHAHPCGASHDATSPFVTMEMTGASPTSGPVRYDLFRLQLMQGAFEAALDALVTRP</sequence>
<dbReference type="Pfam" id="PF08568">
    <property type="entry name" value="Kinetochor_Ybp2"/>
    <property type="match status" value="1"/>
</dbReference>